<dbReference type="AlphaFoldDB" id="A0A2M7FX50"/>
<dbReference type="GO" id="GO:0003887">
    <property type="term" value="F:DNA-directed DNA polymerase activity"/>
    <property type="evidence" value="ECO:0007669"/>
    <property type="project" value="UniProtKB-KW"/>
</dbReference>
<comment type="caution">
    <text evidence="11">The sequence shown here is derived from an EMBL/GenBank/DDBJ whole genome shotgun (WGS) entry which is preliminary data.</text>
</comment>
<dbReference type="SUPFAM" id="SSF48019">
    <property type="entry name" value="post-AAA+ oligomerization domain-like"/>
    <property type="match status" value="1"/>
</dbReference>
<evidence type="ECO:0000313" key="12">
    <source>
        <dbReference type="Proteomes" id="UP000231019"/>
    </source>
</evidence>
<evidence type="ECO:0000256" key="5">
    <source>
        <dbReference type="ARBA" id="ARBA00022705"/>
    </source>
</evidence>
<protein>
    <recommendedName>
        <fullName evidence="2">DNA polymerase III subunit delta</fullName>
        <ecNumber evidence="1">2.7.7.7</ecNumber>
    </recommendedName>
</protein>
<dbReference type="SUPFAM" id="SSF52540">
    <property type="entry name" value="P-loop containing nucleoside triphosphate hydrolases"/>
    <property type="match status" value="1"/>
</dbReference>
<dbReference type="EC" id="2.7.7.7" evidence="1"/>
<dbReference type="NCBIfam" id="TIGR01128">
    <property type="entry name" value="holA"/>
    <property type="match status" value="1"/>
</dbReference>
<evidence type="ECO:0000256" key="1">
    <source>
        <dbReference type="ARBA" id="ARBA00012417"/>
    </source>
</evidence>
<dbReference type="Proteomes" id="UP000231019">
    <property type="component" value="Unassembled WGS sequence"/>
</dbReference>
<keyword evidence="6" id="KW-0239">DNA-directed DNA polymerase</keyword>
<feature type="domain" description="DNA polymerase III delta subunit-like C-terminal" evidence="10">
    <location>
        <begin position="202"/>
        <end position="321"/>
    </location>
</feature>
<dbReference type="GO" id="GO:0009360">
    <property type="term" value="C:DNA polymerase III complex"/>
    <property type="evidence" value="ECO:0007669"/>
    <property type="project" value="InterPro"/>
</dbReference>
<dbReference type="Pfam" id="PF06144">
    <property type="entry name" value="DNA_pol3_delta"/>
    <property type="match status" value="1"/>
</dbReference>
<comment type="catalytic activity">
    <reaction evidence="8">
        <text>DNA(n) + a 2'-deoxyribonucleoside 5'-triphosphate = DNA(n+1) + diphosphate</text>
        <dbReference type="Rhea" id="RHEA:22508"/>
        <dbReference type="Rhea" id="RHEA-COMP:17339"/>
        <dbReference type="Rhea" id="RHEA-COMP:17340"/>
        <dbReference type="ChEBI" id="CHEBI:33019"/>
        <dbReference type="ChEBI" id="CHEBI:61560"/>
        <dbReference type="ChEBI" id="CHEBI:173112"/>
        <dbReference type="EC" id="2.7.7.7"/>
    </reaction>
</comment>
<dbReference type="InterPro" id="IPR048466">
    <property type="entry name" value="DNA_pol3_delta-like_C"/>
</dbReference>
<evidence type="ECO:0000313" key="11">
    <source>
        <dbReference type="EMBL" id="PIW13821.1"/>
    </source>
</evidence>
<dbReference type="Gene3D" id="3.40.50.300">
    <property type="entry name" value="P-loop containing nucleotide triphosphate hydrolases"/>
    <property type="match status" value="1"/>
</dbReference>
<dbReference type="EMBL" id="PFFQ01000066">
    <property type="protein sequence ID" value="PIW13821.1"/>
    <property type="molecule type" value="Genomic_DNA"/>
</dbReference>
<keyword evidence="4" id="KW-0548">Nucleotidyltransferase</keyword>
<dbReference type="GO" id="GO:0006261">
    <property type="term" value="P:DNA-templated DNA replication"/>
    <property type="evidence" value="ECO:0007669"/>
    <property type="project" value="TreeGrafter"/>
</dbReference>
<evidence type="ECO:0000256" key="6">
    <source>
        <dbReference type="ARBA" id="ARBA00022932"/>
    </source>
</evidence>
<organism evidence="11 12">
    <name type="scientific">bacterium (Candidatus Blackallbacteria) CG17_big_fil_post_rev_8_21_14_2_50_48_46</name>
    <dbReference type="NCBI Taxonomy" id="2014261"/>
    <lineage>
        <taxon>Bacteria</taxon>
        <taxon>Candidatus Blackallbacteria</taxon>
    </lineage>
</organism>
<dbReference type="PANTHER" id="PTHR34388">
    <property type="entry name" value="DNA POLYMERASE III SUBUNIT DELTA"/>
    <property type="match status" value="1"/>
</dbReference>
<evidence type="ECO:0000259" key="10">
    <source>
        <dbReference type="Pfam" id="PF21694"/>
    </source>
</evidence>
<evidence type="ECO:0000256" key="8">
    <source>
        <dbReference type="ARBA" id="ARBA00049244"/>
    </source>
</evidence>
<dbReference type="InterPro" id="IPR010372">
    <property type="entry name" value="DNA_pol3_delta_N"/>
</dbReference>
<evidence type="ECO:0000259" key="9">
    <source>
        <dbReference type="Pfam" id="PF06144"/>
    </source>
</evidence>
<evidence type="ECO:0000256" key="3">
    <source>
        <dbReference type="ARBA" id="ARBA00022679"/>
    </source>
</evidence>
<keyword evidence="3" id="KW-0808">Transferase</keyword>
<dbReference type="InterPro" id="IPR005790">
    <property type="entry name" value="DNA_polIII_delta"/>
</dbReference>
<name>A0A2M7FX50_9BACT</name>
<evidence type="ECO:0000256" key="4">
    <source>
        <dbReference type="ARBA" id="ARBA00022695"/>
    </source>
</evidence>
<evidence type="ECO:0000256" key="2">
    <source>
        <dbReference type="ARBA" id="ARBA00017703"/>
    </source>
</evidence>
<dbReference type="Pfam" id="PF21694">
    <property type="entry name" value="DNA_pol3_delta_C"/>
    <property type="match status" value="1"/>
</dbReference>
<dbReference type="PANTHER" id="PTHR34388:SF1">
    <property type="entry name" value="DNA POLYMERASE III SUBUNIT DELTA"/>
    <property type="match status" value="1"/>
</dbReference>
<dbReference type="Gene3D" id="1.10.8.60">
    <property type="match status" value="1"/>
</dbReference>
<reference evidence="11 12" key="1">
    <citation type="submission" date="2017-09" db="EMBL/GenBank/DDBJ databases">
        <title>Depth-based differentiation of microbial function through sediment-hosted aquifers and enrichment of novel symbionts in the deep terrestrial subsurface.</title>
        <authorList>
            <person name="Probst A.J."/>
            <person name="Ladd B."/>
            <person name="Jarett J.K."/>
            <person name="Geller-Mcgrath D.E."/>
            <person name="Sieber C.M."/>
            <person name="Emerson J.B."/>
            <person name="Anantharaman K."/>
            <person name="Thomas B.C."/>
            <person name="Malmstrom R."/>
            <person name="Stieglmeier M."/>
            <person name="Klingl A."/>
            <person name="Woyke T."/>
            <person name="Ryan C.M."/>
            <person name="Banfield J.F."/>
        </authorList>
    </citation>
    <scope>NUCLEOTIDE SEQUENCE [LARGE SCALE GENOMIC DNA]</scope>
    <source>
        <strain evidence="11">CG17_big_fil_post_rev_8_21_14_2_50_48_46</strain>
    </source>
</reference>
<gene>
    <name evidence="11" type="primary">holA</name>
    <name evidence="11" type="ORF">COW36_24450</name>
</gene>
<feature type="domain" description="DNA polymerase III delta N-terminal" evidence="9">
    <location>
        <begin position="7"/>
        <end position="120"/>
    </location>
</feature>
<sequence>MSSAGIYLLTGEDHWQRQKYFQGLLERHLEPEWRDLNLERFNGDDTEPSVLLESWLTPPFWGECRILLIEFQRSPEALNTLMGFLLAYFESHQPETPNLMVIMSEGLDKRRKEAKNLLKQIQHLDFPAIKSWNIEKELYPWIEEELRKAGKRITRPALQYLGQALGVDKFALHQTLDKLLTYLGEETLLEETQVRVLVAQTEADVFSLLDMLARRREDLAQNHLQHQLLRESPEALMASLAANLRSLYRARSLQAQKWGLEEIAKELGQHSFRLKKNLELWQGYTLSELDLKVRRLLELQTRMRQGLRLDPALALEIWIHEFIQAVA</sequence>
<dbReference type="InterPro" id="IPR008921">
    <property type="entry name" value="DNA_pol3_clamp-load_cplx_C"/>
</dbReference>
<proteinExistence type="inferred from homology"/>
<dbReference type="GO" id="GO:0003677">
    <property type="term" value="F:DNA binding"/>
    <property type="evidence" value="ECO:0007669"/>
    <property type="project" value="InterPro"/>
</dbReference>
<comment type="similarity">
    <text evidence="7">Belongs to the DNA polymerase HolA subunit family.</text>
</comment>
<keyword evidence="5" id="KW-0235">DNA replication</keyword>
<dbReference type="Gene3D" id="1.20.272.10">
    <property type="match status" value="1"/>
</dbReference>
<accession>A0A2M7FX50</accession>
<dbReference type="InterPro" id="IPR027417">
    <property type="entry name" value="P-loop_NTPase"/>
</dbReference>
<evidence type="ECO:0000256" key="7">
    <source>
        <dbReference type="ARBA" id="ARBA00034754"/>
    </source>
</evidence>